<dbReference type="GO" id="GO:0003677">
    <property type="term" value="F:DNA binding"/>
    <property type="evidence" value="ECO:0007669"/>
    <property type="project" value="InterPro"/>
</dbReference>
<sequence>MERPRIDAAARRVGHERLRDDLLEIRSRIADITATADSPDGLISATVVGRGELSELRLDPRIYRTADAKAVAATIVDTVREAVARSQEELFAVVRQFLPPGAELATSDVHTDPFLHQLDKEIERG</sequence>
<accession>A0A918LCG4</accession>
<gene>
    <name evidence="1" type="ORF">GCM10010171_24250</name>
</gene>
<evidence type="ECO:0000313" key="1">
    <source>
        <dbReference type="EMBL" id="GGS29998.1"/>
    </source>
</evidence>
<dbReference type="InterPro" id="IPR036894">
    <property type="entry name" value="YbaB-like_sf"/>
</dbReference>
<protein>
    <submittedName>
        <fullName evidence="1">Uncharacterized protein</fullName>
    </submittedName>
</protein>
<evidence type="ECO:0000313" key="2">
    <source>
        <dbReference type="Proteomes" id="UP000660680"/>
    </source>
</evidence>
<dbReference type="InterPro" id="IPR004401">
    <property type="entry name" value="YbaB/EbfC"/>
</dbReference>
<dbReference type="EMBL" id="BMRB01000002">
    <property type="protein sequence ID" value="GGS29998.1"/>
    <property type="molecule type" value="Genomic_DNA"/>
</dbReference>
<reference evidence="1" key="2">
    <citation type="submission" date="2020-09" db="EMBL/GenBank/DDBJ databases">
        <authorList>
            <person name="Sun Q."/>
            <person name="Ohkuma M."/>
        </authorList>
    </citation>
    <scope>NUCLEOTIDE SEQUENCE</scope>
    <source>
        <strain evidence="1">JCM 3276</strain>
    </source>
</reference>
<name>A0A918LCG4_9PSEU</name>
<dbReference type="Pfam" id="PF02575">
    <property type="entry name" value="YbaB_DNA_bd"/>
    <property type="match status" value="1"/>
</dbReference>
<dbReference type="AlphaFoldDB" id="A0A918LCG4"/>
<reference evidence="1" key="1">
    <citation type="journal article" date="2014" name="Int. J. Syst. Evol. Microbiol.">
        <title>Complete genome sequence of Corynebacterium casei LMG S-19264T (=DSM 44701T), isolated from a smear-ripened cheese.</title>
        <authorList>
            <consortium name="US DOE Joint Genome Institute (JGI-PGF)"/>
            <person name="Walter F."/>
            <person name="Albersmeier A."/>
            <person name="Kalinowski J."/>
            <person name="Ruckert C."/>
        </authorList>
    </citation>
    <scope>NUCLEOTIDE SEQUENCE</scope>
    <source>
        <strain evidence="1">JCM 3276</strain>
    </source>
</reference>
<dbReference type="RefSeq" id="WP_189210517.1">
    <property type="nucleotide sequence ID" value="NZ_BMRB01000002.1"/>
</dbReference>
<dbReference type="SUPFAM" id="SSF82607">
    <property type="entry name" value="YbaB-like"/>
    <property type="match status" value="1"/>
</dbReference>
<keyword evidence="2" id="KW-1185">Reference proteome</keyword>
<dbReference type="Proteomes" id="UP000660680">
    <property type="component" value="Unassembled WGS sequence"/>
</dbReference>
<comment type="caution">
    <text evidence="1">The sequence shown here is derived from an EMBL/GenBank/DDBJ whole genome shotgun (WGS) entry which is preliminary data.</text>
</comment>
<proteinExistence type="predicted"/>
<organism evidence="1 2">
    <name type="scientific">Actinokineospora fastidiosa</name>
    <dbReference type="NCBI Taxonomy" id="1816"/>
    <lineage>
        <taxon>Bacteria</taxon>
        <taxon>Bacillati</taxon>
        <taxon>Actinomycetota</taxon>
        <taxon>Actinomycetes</taxon>
        <taxon>Pseudonocardiales</taxon>
        <taxon>Pseudonocardiaceae</taxon>
        <taxon>Actinokineospora</taxon>
    </lineage>
</organism>
<dbReference type="Gene3D" id="3.30.1310.10">
    <property type="entry name" value="Nucleoid-associated protein YbaB-like domain"/>
    <property type="match status" value="1"/>
</dbReference>